<name>A0A0F9KH65_9ZZZZ</name>
<comment type="caution">
    <text evidence="7">The sequence shown here is derived from an EMBL/GenBank/DDBJ whole genome shotgun (WGS) entry which is preliminary data.</text>
</comment>
<dbReference type="InterPro" id="IPR013324">
    <property type="entry name" value="RNA_pol_sigma_r3/r4-like"/>
</dbReference>
<dbReference type="Gene3D" id="1.10.1740.10">
    <property type="match status" value="1"/>
</dbReference>
<dbReference type="AlphaFoldDB" id="A0A0F9KH65"/>
<dbReference type="InterPro" id="IPR014284">
    <property type="entry name" value="RNA_pol_sigma-70_dom"/>
</dbReference>
<dbReference type="Pfam" id="PF08281">
    <property type="entry name" value="Sigma70_r4_2"/>
    <property type="match status" value="1"/>
</dbReference>
<evidence type="ECO:0000259" key="5">
    <source>
        <dbReference type="Pfam" id="PF04542"/>
    </source>
</evidence>
<dbReference type="NCBIfam" id="TIGR02937">
    <property type="entry name" value="sigma70-ECF"/>
    <property type="match status" value="1"/>
</dbReference>
<dbReference type="Gene3D" id="1.10.10.10">
    <property type="entry name" value="Winged helix-like DNA-binding domain superfamily/Winged helix DNA-binding domain"/>
    <property type="match status" value="1"/>
</dbReference>
<evidence type="ECO:0000256" key="3">
    <source>
        <dbReference type="ARBA" id="ARBA00023082"/>
    </source>
</evidence>
<accession>A0A0F9KH65</accession>
<dbReference type="PANTHER" id="PTHR43133:SF57">
    <property type="entry name" value="RNA POLYMERASE SIGMA-70 FACTOR"/>
    <property type="match status" value="1"/>
</dbReference>
<dbReference type="InterPro" id="IPR036388">
    <property type="entry name" value="WH-like_DNA-bd_sf"/>
</dbReference>
<comment type="similarity">
    <text evidence="1">Belongs to the sigma-70 factor family. ECF subfamily.</text>
</comment>
<keyword evidence="4" id="KW-0804">Transcription</keyword>
<evidence type="ECO:0000256" key="1">
    <source>
        <dbReference type="ARBA" id="ARBA00010641"/>
    </source>
</evidence>
<evidence type="ECO:0000256" key="2">
    <source>
        <dbReference type="ARBA" id="ARBA00023015"/>
    </source>
</evidence>
<organism evidence="7">
    <name type="scientific">marine sediment metagenome</name>
    <dbReference type="NCBI Taxonomy" id="412755"/>
    <lineage>
        <taxon>unclassified sequences</taxon>
        <taxon>metagenomes</taxon>
        <taxon>ecological metagenomes</taxon>
    </lineage>
</organism>
<keyword evidence="2" id="KW-0805">Transcription regulation</keyword>
<evidence type="ECO:0000259" key="6">
    <source>
        <dbReference type="Pfam" id="PF08281"/>
    </source>
</evidence>
<dbReference type="SUPFAM" id="SSF88659">
    <property type="entry name" value="Sigma3 and sigma4 domains of RNA polymerase sigma factors"/>
    <property type="match status" value="1"/>
</dbReference>
<proteinExistence type="inferred from homology"/>
<dbReference type="EMBL" id="LAZR01015101">
    <property type="protein sequence ID" value="KKM14640.1"/>
    <property type="molecule type" value="Genomic_DNA"/>
</dbReference>
<sequence>MDKPRDLPAGTKAASTPSDHLQEWELVQRAQALDEVALASLYSTYYPKIYNYAFLQLGDIHAAEDLASEVMLKLLESIKKYQFKGTPFSAWVFRIARNRLIDLHRRRKRHGEVNLTEPLAAMQIGPQTLAERALDRGQLQLALRYLTDEQRQVIVLKFIEGFDNASVARVLGRSEGAIKSLQHRALNSLRRVMSGETR</sequence>
<keyword evidence="3" id="KW-0731">Sigma factor</keyword>
<dbReference type="GO" id="GO:0006352">
    <property type="term" value="P:DNA-templated transcription initiation"/>
    <property type="evidence" value="ECO:0007669"/>
    <property type="project" value="InterPro"/>
</dbReference>
<gene>
    <name evidence="7" type="ORF">LCGC14_1704090</name>
</gene>
<feature type="domain" description="RNA polymerase sigma-70 region 2" evidence="5">
    <location>
        <begin position="41"/>
        <end position="109"/>
    </location>
</feature>
<dbReference type="GO" id="GO:0016987">
    <property type="term" value="F:sigma factor activity"/>
    <property type="evidence" value="ECO:0007669"/>
    <property type="project" value="UniProtKB-KW"/>
</dbReference>
<evidence type="ECO:0000313" key="7">
    <source>
        <dbReference type="EMBL" id="KKM14640.1"/>
    </source>
</evidence>
<dbReference type="Pfam" id="PF04542">
    <property type="entry name" value="Sigma70_r2"/>
    <property type="match status" value="1"/>
</dbReference>
<dbReference type="InterPro" id="IPR013249">
    <property type="entry name" value="RNA_pol_sigma70_r4_t2"/>
</dbReference>
<dbReference type="SUPFAM" id="SSF88946">
    <property type="entry name" value="Sigma2 domain of RNA polymerase sigma factors"/>
    <property type="match status" value="1"/>
</dbReference>
<dbReference type="CDD" id="cd06171">
    <property type="entry name" value="Sigma70_r4"/>
    <property type="match status" value="1"/>
</dbReference>
<dbReference type="GO" id="GO:0003677">
    <property type="term" value="F:DNA binding"/>
    <property type="evidence" value="ECO:0007669"/>
    <property type="project" value="InterPro"/>
</dbReference>
<protein>
    <recommendedName>
        <fullName evidence="8">Sigma-70 family RNA polymerase sigma factor</fullName>
    </recommendedName>
</protein>
<evidence type="ECO:0000256" key="4">
    <source>
        <dbReference type="ARBA" id="ARBA00023163"/>
    </source>
</evidence>
<dbReference type="PANTHER" id="PTHR43133">
    <property type="entry name" value="RNA POLYMERASE ECF-TYPE SIGMA FACTO"/>
    <property type="match status" value="1"/>
</dbReference>
<dbReference type="InterPro" id="IPR013325">
    <property type="entry name" value="RNA_pol_sigma_r2"/>
</dbReference>
<evidence type="ECO:0008006" key="8">
    <source>
        <dbReference type="Google" id="ProtNLM"/>
    </source>
</evidence>
<dbReference type="InterPro" id="IPR007627">
    <property type="entry name" value="RNA_pol_sigma70_r2"/>
</dbReference>
<reference evidence="7" key="1">
    <citation type="journal article" date="2015" name="Nature">
        <title>Complex archaea that bridge the gap between prokaryotes and eukaryotes.</title>
        <authorList>
            <person name="Spang A."/>
            <person name="Saw J.H."/>
            <person name="Jorgensen S.L."/>
            <person name="Zaremba-Niedzwiedzka K."/>
            <person name="Martijn J."/>
            <person name="Lind A.E."/>
            <person name="van Eijk R."/>
            <person name="Schleper C."/>
            <person name="Guy L."/>
            <person name="Ettema T.J."/>
        </authorList>
    </citation>
    <scope>NUCLEOTIDE SEQUENCE</scope>
</reference>
<feature type="domain" description="RNA polymerase sigma factor 70 region 4 type 2" evidence="6">
    <location>
        <begin position="137"/>
        <end position="188"/>
    </location>
</feature>
<dbReference type="InterPro" id="IPR039425">
    <property type="entry name" value="RNA_pol_sigma-70-like"/>
</dbReference>